<protein>
    <submittedName>
        <fullName evidence="1">Uncharacterized protein</fullName>
    </submittedName>
</protein>
<dbReference type="AlphaFoldDB" id="A0A7W4VP05"/>
<evidence type="ECO:0000313" key="2">
    <source>
        <dbReference type="Proteomes" id="UP000532010"/>
    </source>
</evidence>
<dbReference type="RefSeq" id="WP_183452822.1">
    <property type="nucleotide sequence ID" value="NZ_JACHWB010000005.1"/>
</dbReference>
<evidence type="ECO:0000313" key="1">
    <source>
        <dbReference type="EMBL" id="MBB3020638.1"/>
    </source>
</evidence>
<reference evidence="1 2" key="1">
    <citation type="submission" date="2020-08" db="EMBL/GenBank/DDBJ databases">
        <title>The Agave Microbiome: Exploring the role of microbial communities in plant adaptations to desert environments.</title>
        <authorList>
            <person name="Partida-Martinez L.P."/>
        </authorList>
    </citation>
    <scope>NUCLEOTIDE SEQUENCE [LARGE SCALE GENOMIC DNA]</scope>
    <source>
        <strain evidence="1 2">AT3.9</strain>
    </source>
</reference>
<gene>
    <name evidence="1" type="ORF">FHR70_003724</name>
</gene>
<organism evidence="1 2">
    <name type="scientific">Microvirga lupini</name>
    <dbReference type="NCBI Taxonomy" id="420324"/>
    <lineage>
        <taxon>Bacteria</taxon>
        <taxon>Pseudomonadati</taxon>
        <taxon>Pseudomonadota</taxon>
        <taxon>Alphaproteobacteria</taxon>
        <taxon>Hyphomicrobiales</taxon>
        <taxon>Methylobacteriaceae</taxon>
        <taxon>Microvirga</taxon>
    </lineage>
</organism>
<proteinExistence type="predicted"/>
<accession>A0A7W4VP05</accession>
<dbReference type="EMBL" id="JACHWB010000005">
    <property type="protein sequence ID" value="MBB3020638.1"/>
    <property type="molecule type" value="Genomic_DNA"/>
</dbReference>
<dbReference type="Proteomes" id="UP000532010">
    <property type="component" value="Unassembled WGS sequence"/>
</dbReference>
<keyword evidence="2" id="KW-1185">Reference proteome</keyword>
<name>A0A7W4VP05_9HYPH</name>
<sequence length="122" mass="13871">MVAWPVSLPIEVVQDGTGIVRLTPPPIRTDMEDGPGRARRRSTTTWSDVNVRLKLTHAEFLTFQAFHRDTLNHGASRFTMPVWKPGVSAPYPEKTVMLIDEPQVDDVIAWVYVTLPLRARDY</sequence>
<comment type="caution">
    <text evidence="1">The sequence shown here is derived from an EMBL/GenBank/DDBJ whole genome shotgun (WGS) entry which is preliminary data.</text>
</comment>